<reference evidence="1 2" key="1">
    <citation type="submission" date="2016-10" db="EMBL/GenBank/DDBJ databases">
        <authorList>
            <person name="Varghese N."/>
            <person name="Submissions S."/>
        </authorList>
    </citation>
    <scope>NUCLEOTIDE SEQUENCE [LARGE SCALE GENOMIC DNA]</scope>
    <source>
        <strain evidence="1 2">CECT 8317</strain>
    </source>
</reference>
<gene>
    <name evidence="1" type="ORF">SAMN05216586_103200</name>
</gene>
<evidence type="ECO:0000313" key="1">
    <source>
        <dbReference type="EMBL" id="SEG09581.1"/>
    </source>
</evidence>
<proteinExistence type="predicted"/>
<sequence length="156" mass="16733">MSILAIYDGGDLQCPRRVLTHLEDIQCALQERGLSLTIADAERQSAAVSRIHDAHGMPAYQQVEEQLTEANLFCCGAVVRTVQAGRLRLCLGTGAWAMVIALRAGDRISLPAGLEQAILPAAGIDCRWQDSAAEDSALTYHPLEAPTLSGLLPLDI</sequence>
<protein>
    <submittedName>
        <fullName evidence="1">Uncharacterized protein</fullName>
    </submittedName>
</protein>
<dbReference type="AlphaFoldDB" id="A0AAQ1JPQ7"/>
<evidence type="ECO:0000313" key="2">
    <source>
        <dbReference type="Proteomes" id="UP000243518"/>
    </source>
</evidence>
<keyword evidence="2" id="KW-1185">Reference proteome</keyword>
<dbReference type="Proteomes" id="UP000243518">
    <property type="component" value="Unassembled WGS sequence"/>
</dbReference>
<organism evidence="1 2">
    <name type="scientific">Halopseudomonas aestusnigri</name>
    <dbReference type="NCBI Taxonomy" id="857252"/>
    <lineage>
        <taxon>Bacteria</taxon>
        <taxon>Pseudomonadati</taxon>
        <taxon>Pseudomonadota</taxon>
        <taxon>Gammaproteobacteria</taxon>
        <taxon>Pseudomonadales</taxon>
        <taxon>Pseudomonadaceae</taxon>
        <taxon>Halopseudomonas</taxon>
    </lineage>
</organism>
<accession>A0AAQ1JPQ7</accession>
<dbReference type="EMBL" id="FNVE01000003">
    <property type="protein sequence ID" value="SEG09581.1"/>
    <property type="molecule type" value="Genomic_DNA"/>
</dbReference>
<comment type="caution">
    <text evidence="1">The sequence shown here is derived from an EMBL/GenBank/DDBJ whole genome shotgun (WGS) entry which is preliminary data.</text>
</comment>
<name>A0AAQ1JPQ7_9GAMM</name>
<dbReference type="RefSeq" id="WP_088275210.1">
    <property type="nucleotide sequence ID" value="NZ_FNVE01000003.1"/>
</dbReference>